<comment type="cofactor">
    <cofactor evidence="5">
        <name>FMN</name>
        <dbReference type="ChEBI" id="CHEBI:58210"/>
    </cofactor>
    <text evidence="5">Binds 1 FMN per subunit.</text>
</comment>
<accession>A0A9Q8U090</accession>
<keyword evidence="2" id="KW-0285">Flavoprotein</keyword>
<dbReference type="Pfam" id="PF10590">
    <property type="entry name" value="PNP_phzG_C"/>
    <property type="match status" value="1"/>
</dbReference>
<evidence type="ECO:0000256" key="2">
    <source>
        <dbReference type="ARBA" id="ARBA00022630"/>
    </source>
</evidence>
<dbReference type="EC" id="1.4.3.5" evidence="8"/>
<feature type="domain" description="Pyridoxine 5'-phosphate oxidase dimerisation C-terminal" evidence="7">
    <location>
        <begin position="160"/>
        <end position="199"/>
    </location>
</feature>
<dbReference type="NCBIfam" id="NF004231">
    <property type="entry name" value="PRK05679.1"/>
    <property type="match status" value="1"/>
</dbReference>
<evidence type="ECO:0000256" key="4">
    <source>
        <dbReference type="ARBA" id="ARBA00023002"/>
    </source>
</evidence>
<evidence type="ECO:0000259" key="6">
    <source>
        <dbReference type="Pfam" id="PF01243"/>
    </source>
</evidence>
<protein>
    <submittedName>
        <fullName evidence="8">Pyridoxal 5'-phosphate synthase</fullName>
        <ecNumber evidence="8">1.4.3.5</ecNumber>
    </submittedName>
</protein>
<keyword evidence="4 8" id="KW-0560">Oxidoreductase</keyword>
<comment type="similarity">
    <text evidence="1">Belongs to the pyridoxamine 5'-phosphate oxidase family.</text>
</comment>
<evidence type="ECO:0000256" key="3">
    <source>
        <dbReference type="ARBA" id="ARBA00022643"/>
    </source>
</evidence>
<feature type="domain" description="Pyridoxamine 5'-phosphate oxidase N-terminal" evidence="6">
    <location>
        <begin position="31"/>
        <end position="143"/>
    </location>
</feature>
<dbReference type="Proteomes" id="UP001056381">
    <property type="component" value="Chromosome"/>
</dbReference>
<dbReference type="EMBL" id="CP097966">
    <property type="protein sequence ID" value="URQ62863.1"/>
    <property type="molecule type" value="Genomic_DNA"/>
</dbReference>
<dbReference type="PANTHER" id="PTHR10851">
    <property type="entry name" value="PYRIDOXINE-5-PHOSPHATE OXIDASE"/>
    <property type="match status" value="1"/>
</dbReference>
<feature type="binding site" evidence="5">
    <location>
        <position position="183"/>
    </location>
    <ligand>
        <name>FMN</name>
        <dbReference type="ChEBI" id="CHEBI:58210"/>
    </ligand>
</feature>
<evidence type="ECO:0000256" key="5">
    <source>
        <dbReference type="PIRSR" id="PIRSR000190-2"/>
    </source>
</evidence>
<keyword evidence="9" id="KW-1185">Reference proteome</keyword>
<dbReference type="InterPro" id="IPR011576">
    <property type="entry name" value="Pyridox_Oxase_N"/>
</dbReference>
<sequence length="200" mass="23621">MLFKNLNAAPPFQLFESYYVKAEENGQPHVEAGCVSSVDANGQPHARYVNFKYFFEDHLIFFSNYKSDKAKQFENNALVAINFWWSNTDTQIRIEGEISKCSEKFSDQHFQEREIGKNISAIASNQSEEIESYEILREKYDAIKAKVDAGEIQENRPSDWGGFQVKINYFEFWEAFEDRLNYRECYKKESDSWRKFFLQS</sequence>
<keyword evidence="3 5" id="KW-0288">FMN</keyword>
<proteinExistence type="inferred from homology"/>
<feature type="binding site" evidence="5">
    <location>
        <begin position="126"/>
        <end position="127"/>
    </location>
    <ligand>
        <name>FMN</name>
        <dbReference type="ChEBI" id="CHEBI:58210"/>
    </ligand>
</feature>
<evidence type="ECO:0000313" key="8">
    <source>
        <dbReference type="EMBL" id="URQ62863.1"/>
    </source>
</evidence>
<dbReference type="GO" id="GO:0008615">
    <property type="term" value="P:pyridoxine biosynthetic process"/>
    <property type="evidence" value="ECO:0007669"/>
    <property type="project" value="InterPro"/>
</dbReference>
<dbReference type="Pfam" id="PF01243">
    <property type="entry name" value="PNPOx_N"/>
    <property type="match status" value="1"/>
</dbReference>
<feature type="binding site" evidence="5">
    <location>
        <position position="69"/>
    </location>
    <ligand>
        <name>FMN</name>
        <dbReference type="ChEBI" id="CHEBI:58210"/>
    </ligand>
</feature>
<organism evidence="8 9">
    <name type="scientific">SAR86 cluster bacterium</name>
    <dbReference type="NCBI Taxonomy" id="2030880"/>
    <lineage>
        <taxon>Bacteria</taxon>
        <taxon>Pseudomonadati</taxon>
        <taxon>Pseudomonadota</taxon>
        <taxon>Gammaproteobacteria</taxon>
        <taxon>SAR86 cluster</taxon>
    </lineage>
</organism>
<dbReference type="InterPro" id="IPR000659">
    <property type="entry name" value="Pyridox_Oxase"/>
</dbReference>
<feature type="binding site" evidence="5">
    <location>
        <position position="91"/>
    </location>
    <ligand>
        <name>FMN</name>
        <dbReference type="ChEBI" id="CHEBI:58210"/>
    </ligand>
</feature>
<dbReference type="SUPFAM" id="SSF50475">
    <property type="entry name" value="FMN-binding split barrel"/>
    <property type="match status" value="1"/>
</dbReference>
<dbReference type="PANTHER" id="PTHR10851:SF0">
    <property type="entry name" value="PYRIDOXINE-5'-PHOSPHATE OXIDASE"/>
    <property type="match status" value="1"/>
</dbReference>
<dbReference type="GO" id="GO:0004733">
    <property type="term" value="F:pyridoxamine phosphate oxidase activity"/>
    <property type="evidence" value="ECO:0007669"/>
    <property type="project" value="UniProtKB-EC"/>
</dbReference>
<gene>
    <name evidence="8" type="ORF">M9B40_03820</name>
</gene>
<dbReference type="Gene3D" id="2.30.110.10">
    <property type="entry name" value="Electron Transport, Fmn-binding Protein, Chain A"/>
    <property type="match status" value="1"/>
</dbReference>
<feature type="binding site" evidence="5">
    <location>
        <position position="173"/>
    </location>
    <ligand>
        <name>FMN</name>
        <dbReference type="ChEBI" id="CHEBI:58210"/>
    </ligand>
</feature>
<dbReference type="InterPro" id="IPR012349">
    <property type="entry name" value="Split_barrel_FMN-bd"/>
</dbReference>
<evidence type="ECO:0000259" key="7">
    <source>
        <dbReference type="Pfam" id="PF10590"/>
    </source>
</evidence>
<dbReference type="PIRSF" id="PIRSF000190">
    <property type="entry name" value="Pyd_amn-ph_oxd"/>
    <property type="match status" value="1"/>
</dbReference>
<dbReference type="GO" id="GO:0010181">
    <property type="term" value="F:FMN binding"/>
    <property type="evidence" value="ECO:0007669"/>
    <property type="project" value="InterPro"/>
</dbReference>
<feature type="binding site" evidence="5">
    <location>
        <begin position="47"/>
        <end position="52"/>
    </location>
    <ligand>
        <name>FMN</name>
        <dbReference type="ChEBI" id="CHEBI:58210"/>
    </ligand>
</feature>
<name>A0A9Q8U090_9GAMM</name>
<dbReference type="InterPro" id="IPR019576">
    <property type="entry name" value="Pyridoxamine_oxidase_dimer_C"/>
</dbReference>
<reference evidence="8" key="1">
    <citation type="submission" date="2022-05" db="EMBL/GenBank/DDBJ databases">
        <title>Single-amplified genomics reveal most streamlined microbe among free-living bacteria.</title>
        <authorList>
            <person name="Roda-Garcia J."/>
            <person name="Haro-Moreno J.M."/>
            <person name="Rodriguez-Valera F."/>
            <person name="Almagro-Moreno S."/>
            <person name="Lopez-Perez M."/>
        </authorList>
    </citation>
    <scope>NUCLEOTIDE SEQUENCE</scope>
    <source>
        <strain evidence="8">TMED112-D2-2</strain>
    </source>
</reference>
<dbReference type="AlphaFoldDB" id="A0A9Q8U090"/>
<evidence type="ECO:0000256" key="1">
    <source>
        <dbReference type="ARBA" id="ARBA00007301"/>
    </source>
</evidence>
<evidence type="ECO:0000313" key="9">
    <source>
        <dbReference type="Proteomes" id="UP001056381"/>
    </source>
</evidence>